<name>A0A7W7ZDG6_9BACT</name>
<evidence type="ECO:0000313" key="3">
    <source>
        <dbReference type="Proteomes" id="UP000540989"/>
    </source>
</evidence>
<dbReference type="AlphaFoldDB" id="A0A7W7ZDG6"/>
<gene>
    <name evidence="2" type="ORF">HDF16_002493</name>
</gene>
<dbReference type="PANTHER" id="PTHR15032">
    <property type="entry name" value="N-ACYL-PHOSPHATIDYLETHANOLAMINE-HYDROLYZING PHOSPHOLIPASE D"/>
    <property type="match status" value="1"/>
</dbReference>
<dbReference type="PANTHER" id="PTHR15032:SF4">
    <property type="entry name" value="N-ACYL-PHOSPHATIDYLETHANOLAMINE-HYDROLYZING PHOSPHOLIPASE D"/>
    <property type="match status" value="1"/>
</dbReference>
<reference evidence="2 3" key="1">
    <citation type="submission" date="2020-08" db="EMBL/GenBank/DDBJ databases">
        <title>Genomic Encyclopedia of Type Strains, Phase IV (KMG-V): Genome sequencing to study the core and pangenomes of soil and plant-associated prokaryotes.</title>
        <authorList>
            <person name="Whitman W."/>
        </authorList>
    </citation>
    <scope>NUCLEOTIDE SEQUENCE [LARGE SCALE GENOMIC DNA]</scope>
    <source>
        <strain evidence="2 3">M8UP14</strain>
    </source>
</reference>
<dbReference type="RefSeq" id="WP_184216910.1">
    <property type="nucleotide sequence ID" value="NZ_JACHIP010000003.1"/>
</dbReference>
<protein>
    <submittedName>
        <fullName evidence="2">L-ascorbate metabolism protein UlaG (Beta-lactamase superfamily)</fullName>
    </submittedName>
</protein>
<organism evidence="2 3">
    <name type="scientific">Granulicella aggregans</name>
    <dbReference type="NCBI Taxonomy" id="474949"/>
    <lineage>
        <taxon>Bacteria</taxon>
        <taxon>Pseudomonadati</taxon>
        <taxon>Acidobacteriota</taxon>
        <taxon>Terriglobia</taxon>
        <taxon>Terriglobales</taxon>
        <taxon>Acidobacteriaceae</taxon>
        <taxon>Granulicella</taxon>
    </lineage>
</organism>
<dbReference type="Pfam" id="PF12706">
    <property type="entry name" value="Lactamase_B_2"/>
    <property type="match status" value="1"/>
</dbReference>
<keyword evidence="3" id="KW-1185">Reference proteome</keyword>
<dbReference type="InterPro" id="IPR001279">
    <property type="entry name" value="Metallo-B-lactamas"/>
</dbReference>
<dbReference type="SUPFAM" id="SSF56281">
    <property type="entry name" value="Metallo-hydrolase/oxidoreductase"/>
    <property type="match status" value="1"/>
</dbReference>
<evidence type="ECO:0000313" key="2">
    <source>
        <dbReference type="EMBL" id="MBB5057787.1"/>
    </source>
</evidence>
<feature type="domain" description="Metallo-beta-lactamase" evidence="1">
    <location>
        <begin position="84"/>
        <end position="289"/>
    </location>
</feature>
<dbReference type="InterPro" id="IPR036866">
    <property type="entry name" value="RibonucZ/Hydroxyglut_hydro"/>
</dbReference>
<dbReference type="Proteomes" id="UP000540989">
    <property type="component" value="Unassembled WGS sequence"/>
</dbReference>
<comment type="caution">
    <text evidence="2">The sequence shown here is derived from an EMBL/GenBank/DDBJ whole genome shotgun (WGS) entry which is preliminary data.</text>
</comment>
<dbReference type="Gene3D" id="3.60.15.10">
    <property type="entry name" value="Ribonuclease Z/Hydroxyacylglutathione hydrolase-like"/>
    <property type="match status" value="1"/>
</dbReference>
<sequence length="362" mass="40251">MGMLKKAEKQGKKFMNPVPTGVGGPGMMFKILPLYLRNQEERVPKVPLGPFRTDARIYATPPENGLRVTWMGHSVMLVEIDGVRLLIDPVWDERASPARWFGPKRFFAAPLRLDELPRIDAVVISHDHYDHLGRMTVERLAKLNAVRDAVWVTSLGVGELLQKFGVAARRIKELDWTDSATVKAPDGAEIAITAVPSRHFSGRSLSNRFETLWSSFVLRGAKHKVYYGADSGLWDGFEEIGAAYGPFDLTMLEIGAFNELWKDIHMGPDGAVEAFARMGGAGLLMPIHWGLFDLALHGWREPIQRMTDLANLRGLRLWSPAPGAPSEVVAGQELRAKWWEAVPHASKVTTAEMLPTGNVVQD</sequence>
<dbReference type="GO" id="GO:0005737">
    <property type="term" value="C:cytoplasm"/>
    <property type="evidence" value="ECO:0007669"/>
    <property type="project" value="TreeGrafter"/>
</dbReference>
<accession>A0A7W7ZDG6</accession>
<proteinExistence type="predicted"/>
<evidence type="ECO:0000259" key="1">
    <source>
        <dbReference type="Pfam" id="PF12706"/>
    </source>
</evidence>
<dbReference type="EMBL" id="JACHIP010000003">
    <property type="protein sequence ID" value="MBB5057787.1"/>
    <property type="molecule type" value="Genomic_DNA"/>
</dbReference>